<dbReference type="Pfam" id="PF11008">
    <property type="entry name" value="DUF2846"/>
    <property type="match status" value="1"/>
</dbReference>
<gene>
    <name evidence="3" type="ORF">K7B09_12635</name>
</gene>
<evidence type="ECO:0000313" key="4">
    <source>
        <dbReference type="Proteomes" id="UP001430290"/>
    </source>
</evidence>
<feature type="chain" id="PRO_5046898826" evidence="1">
    <location>
        <begin position="22"/>
        <end position="154"/>
    </location>
</feature>
<dbReference type="PROSITE" id="PS51257">
    <property type="entry name" value="PROKAR_LIPOPROTEIN"/>
    <property type="match status" value="1"/>
</dbReference>
<dbReference type="Proteomes" id="UP001430290">
    <property type="component" value="Unassembled WGS sequence"/>
</dbReference>
<sequence length="154" mass="16601">MFKNILLITIASAVLGMTGCASVPKASNEQSAQAKLFPAPDEGNAGLYVYRDSFVGKALKKDIFVDGNCLGESADKVFFYTQVPGNKEHTISTESEFSPNKLVLEMKAGVNYFIRQYIKMGVFVGGANLEVVSEDKGKSDVAKLNMATNGQCSK</sequence>
<proteinExistence type="predicted"/>
<evidence type="ECO:0000256" key="1">
    <source>
        <dbReference type="SAM" id="SignalP"/>
    </source>
</evidence>
<protein>
    <submittedName>
        <fullName evidence="3">DUF2846 domain-containing protein</fullName>
    </submittedName>
</protein>
<dbReference type="InterPro" id="IPR022548">
    <property type="entry name" value="DUF2846"/>
</dbReference>
<organism evidence="3 4">
    <name type="scientific">Thermomonas beijingensis</name>
    <dbReference type="NCBI Taxonomy" id="2872701"/>
    <lineage>
        <taxon>Bacteria</taxon>
        <taxon>Pseudomonadati</taxon>
        <taxon>Pseudomonadota</taxon>
        <taxon>Gammaproteobacteria</taxon>
        <taxon>Lysobacterales</taxon>
        <taxon>Lysobacteraceae</taxon>
        <taxon>Thermomonas</taxon>
    </lineage>
</organism>
<dbReference type="PIRSF" id="PIRSF012335">
    <property type="entry name" value="UCP012335"/>
    <property type="match status" value="1"/>
</dbReference>
<reference evidence="3" key="1">
    <citation type="submission" date="2021-09" db="EMBL/GenBank/DDBJ databases">
        <authorList>
            <person name="Wu T."/>
            <person name="Guo S.Z."/>
        </authorList>
    </citation>
    <scope>NUCLEOTIDE SEQUENCE</scope>
    <source>
        <strain evidence="3">RSS-23</strain>
    </source>
</reference>
<evidence type="ECO:0000259" key="2">
    <source>
        <dbReference type="Pfam" id="PF11008"/>
    </source>
</evidence>
<dbReference type="RefSeq" id="WP_223629838.1">
    <property type="nucleotide sequence ID" value="NZ_JAIQDJ010000018.1"/>
</dbReference>
<keyword evidence="1" id="KW-0732">Signal</keyword>
<evidence type="ECO:0000313" key="3">
    <source>
        <dbReference type="EMBL" id="MBZ4187168.1"/>
    </source>
</evidence>
<name>A0ABS7TH60_9GAMM</name>
<accession>A0ABS7TH60</accession>
<feature type="domain" description="DUF2846" evidence="2">
    <location>
        <begin position="42"/>
        <end position="127"/>
    </location>
</feature>
<feature type="signal peptide" evidence="1">
    <location>
        <begin position="1"/>
        <end position="21"/>
    </location>
</feature>
<keyword evidence="4" id="KW-1185">Reference proteome</keyword>
<dbReference type="InterPro" id="IPR016596">
    <property type="entry name" value="UCP012335"/>
</dbReference>
<comment type="caution">
    <text evidence="3">The sequence shown here is derived from an EMBL/GenBank/DDBJ whole genome shotgun (WGS) entry which is preliminary data.</text>
</comment>
<dbReference type="EMBL" id="JAIQDJ010000018">
    <property type="protein sequence ID" value="MBZ4187168.1"/>
    <property type="molecule type" value="Genomic_DNA"/>
</dbReference>